<dbReference type="EMBL" id="GEZM01042580">
    <property type="protein sequence ID" value="JAV79775.1"/>
    <property type="molecule type" value="Transcribed_RNA"/>
</dbReference>
<protein>
    <submittedName>
        <fullName evidence="1">Uncharacterized protein</fullName>
    </submittedName>
</protein>
<evidence type="ECO:0000313" key="1">
    <source>
        <dbReference type="EMBL" id="JAV79775.1"/>
    </source>
</evidence>
<reference evidence="1" key="1">
    <citation type="journal article" date="2016" name="Sci. Rep.">
        <title>Molecular characterization of firefly nuptial gifts: a multi-omics approach sheds light on postcopulatory sexual selection.</title>
        <authorList>
            <person name="Al-Wathiqui N."/>
            <person name="Fallon T.R."/>
            <person name="South A."/>
            <person name="Weng J.K."/>
            <person name="Lewis S.M."/>
        </authorList>
    </citation>
    <scope>NUCLEOTIDE SEQUENCE</scope>
</reference>
<dbReference type="AlphaFoldDB" id="A0A1Y1M642"/>
<organism evidence="1">
    <name type="scientific">Photinus pyralis</name>
    <name type="common">Common eastern firefly</name>
    <name type="synonym">Lampyris pyralis</name>
    <dbReference type="NCBI Taxonomy" id="7054"/>
    <lineage>
        <taxon>Eukaryota</taxon>
        <taxon>Metazoa</taxon>
        <taxon>Ecdysozoa</taxon>
        <taxon>Arthropoda</taxon>
        <taxon>Hexapoda</taxon>
        <taxon>Insecta</taxon>
        <taxon>Pterygota</taxon>
        <taxon>Neoptera</taxon>
        <taxon>Endopterygota</taxon>
        <taxon>Coleoptera</taxon>
        <taxon>Polyphaga</taxon>
        <taxon>Elateriformia</taxon>
        <taxon>Elateroidea</taxon>
        <taxon>Lampyridae</taxon>
        <taxon>Lampyrinae</taxon>
        <taxon>Photinus</taxon>
    </lineage>
</organism>
<proteinExistence type="predicted"/>
<sequence length="147" mass="16032">MAALLVSPRRKNSSGPGSLIQLITAVLGKYQDRPSPQKKTDRGAGIKLIKFMALCVQQMLSEVINMTNNDMKAKRAENQHRPYGVSRSKPLSNMTHFRLIHYNSPPRKSIPGMLNFTVAVKQVILSPLAAKTSASTLYVPGGISLGS</sequence>
<accession>A0A1Y1M642</accession>
<name>A0A1Y1M642_PHOPY</name>